<keyword evidence="1" id="KW-0732">Signal</keyword>
<dbReference type="InterPro" id="IPR002861">
    <property type="entry name" value="Reeler_dom"/>
</dbReference>
<evidence type="ECO:0000256" key="1">
    <source>
        <dbReference type="SAM" id="SignalP"/>
    </source>
</evidence>
<sequence length="214" mass="22332">MPLRILAAAIALASIALLMSAVPVNAAPDDGFDNCSMDDAAMARFLGGSPTPKDLGYQFNVTALSNTTFTVGLSGTKEPNNPFEGLLMWATDARNQRVGNWQLRPDNLGYSLICGGRAISHNVKGLKTMLPIDAARPSGFQLTVPSGLPQPIFVRAAIFKDKDNWQVIRPMAAPAFNAQAARAALAAMSSASTLGSVVSSAVVATVFAVAVAVV</sequence>
<name>A0A1Y2HM02_9FUNG</name>
<protein>
    <recommendedName>
        <fullName evidence="2">Reelin domain-containing protein</fullName>
    </recommendedName>
</protein>
<evidence type="ECO:0000259" key="2">
    <source>
        <dbReference type="Pfam" id="PF02014"/>
    </source>
</evidence>
<dbReference type="Proteomes" id="UP000193411">
    <property type="component" value="Unassembled WGS sequence"/>
</dbReference>
<dbReference type="AlphaFoldDB" id="A0A1Y2HM02"/>
<keyword evidence="4" id="KW-1185">Reference proteome</keyword>
<accession>A0A1Y2HM02</accession>
<dbReference type="OrthoDB" id="2404727at2759"/>
<feature type="chain" id="PRO_5012146835" description="Reelin domain-containing protein" evidence="1">
    <location>
        <begin position="27"/>
        <end position="214"/>
    </location>
</feature>
<gene>
    <name evidence="3" type="ORF">BCR44DRAFT_26571</name>
</gene>
<proteinExistence type="predicted"/>
<reference evidence="3 4" key="1">
    <citation type="submission" date="2016-07" db="EMBL/GenBank/DDBJ databases">
        <title>Pervasive Adenine N6-methylation of Active Genes in Fungi.</title>
        <authorList>
            <consortium name="DOE Joint Genome Institute"/>
            <person name="Mondo S.J."/>
            <person name="Dannebaum R.O."/>
            <person name="Kuo R.C."/>
            <person name="Labutti K."/>
            <person name="Haridas S."/>
            <person name="Kuo A."/>
            <person name="Salamov A."/>
            <person name="Ahrendt S.R."/>
            <person name="Lipzen A."/>
            <person name="Sullivan W."/>
            <person name="Andreopoulos W.B."/>
            <person name="Clum A."/>
            <person name="Lindquist E."/>
            <person name="Daum C."/>
            <person name="Ramamoorthy G.K."/>
            <person name="Gryganskyi A."/>
            <person name="Culley D."/>
            <person name="Magnuson J.K."/>
            <person name="James T.Y."/>
            <person name="O'Malley M.A."/>
            <person name="Stajich J.E."/>
            <person name="Spatafora J.W."/>
            <person name="Visel A."/>
            <person name="Grigoriev I.V."/>
        </authorList>
    </citation>
    <scope>NUCLEOTIDE SEQUENCE [LARGE SCALE GENOMIC DNA]</scope>
    <source>
        <strain evidence="3 4">PL171</strain>
    </source>
</reference>
<evidence type="ECO:0000313" key="4">
    <source>
        <dbReference type="Proteomes" id="UP000193411"/>
    </source>
</evidence>
<feature type="domain" description="Reelin" evidence="2">
    <location>
        <begin position="63"/>
        <end position="132"/>
    </location>
</feature>
<dbReference type="EMBL" id="MCFL01000021">
    <property type="protein sequence ID" value="ORZ35647.1"/>
    <property type="molecule type" value="Genomic_DNA"/>
</dbReference>
<comment type="caution">
    <text evidence="3">The sequence shown here is derived from an EMBL/GenBank/DDBJ whole genome shotgun (WGS) entry which is preliminary data.</text>
</comment>
<feature type="signal peptide" evidence="1">
    <location>
        <begin position="1"/>
        <end position="26"/>
    </location>
</feature>
<dbReference type="Pfam" id="PF02014">
    <property type="entry name" value="Reeler"/>
    <property type="match status" value="1"/>
</dbReference>
<evidence type="ECO:0000313" key="3">
    <source>
        <dbReference type="EMBL" id="ORZ35647.1"/>
    </source>
</evidence>
<organism evidence="3 4">
    <name type="scientific">Catenaria anguillulae PL171</name>
    <dbReference type="NCBI Taxonomy" id="765915"/>
    <lineage>
        <taxon>Eukaryota</taxon>
        <taxon>Fungi</taxon>
        <taxon>Fungi incertae sedis</taxon>
        <taxon>Blastocladiomycota</taxon>
        <taxon>Blastocladiomycetes</taxon>
        <taxon>Blastocladiales</taxon>
        <taxon>Catenariaceae</taxon>
        <taxon>Catenaria</taxon>
    </lineage>
</organism>